<comment type="caution">
    <text evidence="1">The sequence shown here is derived from an EMBL/GenBank/DDBJ whole genome shotgun (WGS) entry which is preliminary data.</text>
</comment>
<dbReference type="AlphaFoldDB" id="A0A8J2KWS3"/>
<evidence type="ECO:0000313" key="2">
    <source>
        <dbReference type="Proteomes" id="UP000708208"/>
    </source>
</evidence>
<name>A0A8J2KWS3_9HEXA</name>
<gene>
    <name evidence="1" type="ORF">AFUS01_LOCUS31616</name>
</gene>
<evidence type="ECO:0000313" key="1">
    <source>
        <dbReference type="EMBL" id="CAG7821267.1"/>
    </source>
</evidence>
<sequence>MLPKEVPRCYPKKYSDADVTQKSIPMPMLPKKVFPCRCYPKMNPDVTKRTNQTLLRDFLMLPKEVPRCYPKSCLDVTQRCTQMLPKDVPSYYQNN</sequence>
<organism evidence="1 2">
    <name type="scientific">Allacma fusca</name>
    <dbReference type="NCBI Taxonomy" id="39272"/>
    <lineage>
        <taxon>Eukaryota</taxon>
        <taxon>Metazoa</taxon>
        <taxon>Ecdysozoa</taxon>
        <taxon>Arthropoda</taxon>
        <taxon>Hexapoda</taxon>
        <taxon>Collembola</taxon>
        <taxon>Symphypleona</taxon>
        <taxon>Sminthuridae</taxon>
        <taxon>Allacma</taxon>
    </lineage>
</organism>
<reference evidence="1" key="1">
    <citation type="submission" date="2021-06" db="EMBL/GenBank/DDBJ databases">
        <authorList>
            <person name="Hodson N. C."/>
            <person name="Mongue J. A."/>
            <person name="Jaron S. K."/>
        </authorList>
    </citation>
    <scope>NUCLEOTIDE SEQUENCE</scope>
</reference>
<dbReference type="EMBL" id="CAJVCH010505300">
    <property type="protein sequence ID" value="CAG7821267.1"/>
    <property type="molecule type" value="Genomic_DNA"/>
</dbReference>
<dbReference type="Proteomes" id="UP000708208">
    <property type="component" value="Unassembled WGS sequence"/>
</dbReference>
<accession>A0A8J2KWS3</accession>
<proteinExistence type="predicted"/>
<protein>
    <submittedName>
        <fullName evidence="1">Uncharacterized protein</fullName>
    </submittedName>
</protein>
<keyword evidence="2" id="KW-1185">Reference proteome</keyword>